<dbReference type="CDD" id="cd07731">
    <property type="entry name" value="ComA-like_MBL-fold"/>
    <property type="match status" value="1"/>
</dbReference>
<feature type="transmembrane region" description="Helical" evidence="7">
    <location>
        <begin position="403"/>
        <end position="425"/>
    </location>
</feature>
<evidence type="ECO:0000313" key="9">
    <source>
        <dbReference type="EMBL" id="NMO22426.1"/>
    </source>
</evidence>
<dbReference type="GO" id="GO:0005886">
    <property type="term" value="C:plasma membrane"/>
    <property type="evidence" value="ECO:0007669"/>
    <property type="project" value="UniProtKB-SubCell"/>
</dbReference>
<gene>
    <name evidence="9" type="ORF">HG543_47360</name>
</gene>
<proteinExistence type="predicted"/>
<feature type="region of interest" description="Disordered" evidence="6">
    <location>
        <begin position="807"/>
        <end position="844"/>
    </location>
</feature>
<evidence type="ECO:0000256" key="2">
    <source>
        <dbReference type="ARBA" id="ARBA00022475"/>
    </source>
</evidence>
<keyword evidence="2" id="KW-1003">Cell membrane</keyword>
<keyword evidence="4 7" id="KW-1133">Transmembrane helix</keyword>
<comment type="caution">
    <text evidence="9">The sequence shown here is derived from an EMBL/GenBank/DDBJ whole genome shotgun (WGS) entry which is preliminary data.</text>
</comment>
<keyword evidence="3 7" id="KW-0812">Transmembrane</keyword>
<dbReference type="SMART" id="SM00849">
    <property type="entry name" value="Lactamase_B"/>
    <property type="match status" value="1"/>
</dbReference>
<dbReference type="SUPFAM" id="SSF56281">
    <property type="entry name" value="Metallo-hydrolase/oxidoreductase"/>
    <property type="match status" value="1"/>
</dbReference>
<accession>A0A848LXB9</accession>
<evidence type="ECO:0000256" key="7">
    <source>
        <dbReference type="SAM" id="Phobius"/>
    </source>
</evidence>
<dbReference type="NCBIfam" id="TIGR00360">
    <property type="entry name" value="ComEC_N-term"/>
    <property type="match status" value="1"/>
</dbReference>
<feature type="transmembrane region" description="Helical" evidence="7">
    <location>
        <begin position="437"/>
        <end position="460"/>
    </location>
</feature>
<evidence type="ECO:0000256" key="6">
    <source>
        <dbReference type="SAM" id="MobiDB-lite"/>
    </source>
</evidence>
<dbReference type="Pfam" id="PF00753">
    <property type="entry name" value="Lactamase_B"/>
    <property type="match status" value="1"/>
</dbReference>
<dbReference type="RefSeq" id="WP_169351568.1">
    <property type="nucleotide sequence ID" value="NZ_JABBJJ010000421.1"/>
</dbReference>
<dbReference type="InterPro" id="IPR001279">
    <property type="entry name" value="Metallo-B-lactamas"/>
</dbReference>
<dbReference type="InterPro" id="IPR004797">
    <property type="entry name" value="Competence_ComEC/Rec2"/>
</dbReference>
<feature type="transmembrane region" description="Helical" evidence="7">
    <location>
        <begin position="356"/>
        <end position="375"/>
    </location>
</feature>
<keyword evidence="10" id="KW-1185">Reference proteome</keyword>
<evidence type="ECO:0000256" key="5">
    <source>
        <dbReference type="ARBA" id="ARBA00023136"/>
    </source>
</evidence>
<dbReference type="PANTHER" id="PTHR30619:SF1">
    <property type="entry name" value="RECOMBINATION PROTEIN 2"/>
    <property type="match status" value="1"/>
</dbReference>
<dbReference type="EMBL" id="JABBJJ010000421">
    <property type="protein sequence ID" value="NMO22426.1"/>
    <property type="molecule type" value="Genomic_DNA"/>
</dbReference>
<evidence type="ECO:0000259" key="8">
    <source>
        <dbReference type="SMART" id="SM00849"/>
    </source>
</evidence>
<keyword evidence="5 7" id="KW-0472">Membrane</keyword>
<dbReference type="Pfam" id="PF03772">
    <property type="entry name" value="Competence"/>
    <property type="match status" value="1"/>
</dbReference>
<dbReference type="InterPro" id="IPR004477">
    <property type="entry name" value="ComEC_N"/>
</dbReference>
<feature type="domain" description="Metallo-beta-lactamase" evidence="8">
    <location>
        <begin position="555"/>
        <end position="754"/>
    </location>
</feature>
<dbReference type="PANTHER" id="PTHR30619">
    <property type="entry name" value="DNA INTERNALIZATION/COMPETENCE PROTEIN COMEC/REC2"/>
    <property type="match status" value="1"/>
</dbReference>
<evidence type="ECO:0000256" key="1">
    <source>
        <dbReference type="ARBA" id="ARBA00004651"/>
    </source>
</evidence>
<feature type="transmembrane region" description="Helical" evidence="7">
    <location>
        <begin position="249"/>
        <end position="270"/>
    </location>
</feature>
<dbReference type="InterPro" id="IPR025405">
    <property type="entry name" value="DUF4131"/>
</dbReference>
<dbReference type="Proteomes" id="UP000518300">
    <property type="component" value="Unassembled WGS sequence"/>
</dbReference>
<dbReference type="NCBIfam" id="TIGR00361">
    <property type="entry name" value="ComEC_Rec2"/>
    <property type="match status" value="1"/>
</dbReference>
<comment type="subcellular location">
    <subcellularLocation>
        <location evidence="1">Cell membrane</location>
        <topology evidence="1">Multi-pass membrane protein</topology>
    </subcellularLocation>
</comment>
<feature type="transmembrane region" description="Helical" evidence="7">
    <location>
        <begin position="334"/>
        <end position="350"/>
    </location>
</feature>
<reference evidence="9 10" key="1">
    <citation type="submission" date="2020-04" db="EMBL/GenBank/DDBJ databases">
        <title>Draft genome of Pyxidicoccus fallax type strain.</title>
        <authorList>
            <person name="Whitworth D.E."/>
        </authorList>
    </citation>
    <scope>NUCLEOTIDE SEQUENCE [LARGE SCALE GENOMIC DNA]</scope>
    <source>
        <strain evidence="9 10">DSM 14698</strain>
    </source>
</reference>
<dbReference type="GO" id="GO:0030420">
    <property type="term" value="P:establishment of competence for transformation"/>
    <property type="evidence" value="ECO:0007669"/>
    <property type="project" value="InterPro"/>
</dbReference>
<name>A0A848LXB9_9BACT</name>
<dbReference type="AlphaFoldDB" id="A0A848LXB9"/>
<dbReference type="InterPro" id="IPR035681">
    <property type="entry name" value="ComA-like_MBL"/>
</dbReference>
<feature type="transmembrane region" description="Helical" evidence="7">
    <location>
        <begin position="497"/>
        <end position="515"/>
    </location>
</feature>
<organism evidence="9 10">
    <name type="scientific">Pyxidicoccus fallax</name>
    <dbReference type="NCBI Taxonomy" id="394095"/>
    <lineage>
        <taxon>Bacteria</taxon>
        <taxon>Pseudomonadati</taxon>
        <taxon>Myxococcota</taxon>
        <taxon>Myxococcia</taxon>
        <taxon>Myxococcales</taxon>
        <taxon>Cystobacterineae</taxon>
        <taxon>Myxococcaceae</taxon>
        <taxon>Pyxidicoccus</taxon>
    </lineage>
</organism>
<evidence type="ECO:0000256" key="3">
    <source>
        <dbReference type="ARBA" id="ARBA00022692"/>
    </source>
</evidence>
<feature type="transmembrane region" description="Helical" evidence="7">
    <location>
        <begin position="37"/>
        <end position="55"/>
    </location>
</feature>
<dbReference type="InterPro" id="IPR036866">
    <property type="entry name" value="RibonucZ/Hydroxyglut_hydro"/>
</dbReference>
<dbReference type="Pfam" id="PF13567">
    <property type="entry name" value="DUF4131"/>
    <property type="match status" value="1"/>
</dbReference>
<dbReference type="InterPro" id="IPR052159">
    <property type="entry name" value="Competence_DNA_uptake"/>
</dbReference>
<evidence type="ECO:0000313" key="10">
    <source>
        <dbReference type="Proteomes" id="UP000518300"/>
    </source>
</evidence>
<feature type="transmembrane region" description="Helical" evidence="7">
    <location>
        <begin position="290"/>
        <end position="306"/>
    </location>
</feature>
<evidence type="ECO:0000256" key="4">
    <source>
        <dbReference type="ARBA" id="ARBA00022989"/>
    </source>
</evidence>
<sequence>MNRHAWRDVGTRPLFFPALSLTLGALCAPATPRLAAAFLVCGVLLGALGLALARLPGAHLAVLGAFWSAGAGLACWEARVEVPARLVAGGPAVLEGEAERVERFDGATRVRIAVARAGHPDGALEPSRFRVSLSVRGAPLELLPGQRVRAEARLAPDAPPGNPGEKDFGAARRRQGVLFTGGTDAGRVLVLSPAPAWRRVLESARTRLAVAVHAVAPSRDAAALFLTLAAGQRAELDDAWEEAFSRAGLAHVLSVSGLHVAALALMTLALLRRALVRAGARWRKLDARQVAAPAAVPFVWAYVLFTGSQPPAVRSAVMATAVLLGLALWRRSDGLNGLAVAAGVLVAWAPSNVEDLSLRLSFLAVLGLVLLSPALRQALPLAPPDPREPHWPRRLWGQARESVAQTLAASAAATLAGLPVVAAAFGRVSLAGLVSNVVALPLCGLLTGLAAGGAALFVVAPVLATPVLWAGAWASELLLLLTRLFAAAPLASVEVPALGGLASALYAAGLLAWALGSGRWRLGGLLAPLAVVGAVLAPGLVPQPGLRVTFLSVGQGDAVVLSSRGHHALVDGGGVPHGMDTGARFVLPYLRHQGISALDVAVLSHPHPDHALGLASALTHVSTARLWLPAGDMDGPLSRQVRAAARDAQVEEVQVGHPALRLGEATLEVLGPPGPEERELLEGVNDRSVVLLVRHGDVTVLLAGDVEEDGEAALVEHLGPVTVMKAPHHGSRTSSTEALLARTRPRHVVFCVGRRNRYGFPHPEVEARYRALGSECWRTDLGGAITLESDGKDVRLVSFLSREPSPEEARVALGEEHPHRWGDDFRGSRSPAVDRRLEADARPR</sequence>
<feature type="transmembrane region" description="Helical" evidence="7">
    <location>
        <begin position="522"/>
        <end position="541"/>
    </location>
</feature>
<dbReference type="Gene3D" id="3.60.15.10">
    <property type="entry name" value="Ribonuclease Z/Hydroxyacylglutathione hydrolase-like"/>
    <property type="match status" value="1"/>
</dbReference>
<protein>
    <submittedName>
        <fullName evidence="9">DNA internalization-related competence protein ComEC/Rec2</fullName>
    </submittedName>
</protein>